<protein>
    <submittedName>
        <fullName evidence="5">Fatty-acyl-CoA synthase</fullName>
        <ecNumber evidence="5">6.2.1.-</ecNumber>
    </submittedName>
</protein>
<reference evidence="5 6" key="1">
    <citation type="submission" date="2020-07" db="EMBL/GenBank/DDBJ databases">
        <title>Sequencing the genomes of 1000 actinobacteria strains.</title>
        <authorList>
            <person name="Klenk H.-P."/>
        </authorList>
    </citation>
    <scope>NUCLEOTIDE SEQUENCE [LARGE SCALE GENOMIC DNA]</scope>
    <source>
        <strain evidence="5 6">DSM 104006</strain>
    </source>
</reference>
<dbReference type="InterPro" id="IPR000873">
    <property type="entry name" value="AMP-dep_synth/lig_dom"/>
</dbReference>
<gene>
    <name evidence="5" type="ORF">HNR02_002027</name>
</gene>
<dbReference type="RefSeq" id="WP_179772903.1">
    <property type="nucleotide sequence ID" value="NZ_JACCFK010000001.1"/>
</dbReference>
<dbReference type="GO" id="GO:0031956">
    <property type="term" value="F:medium-chain fatty acid-CoA ligase activity"/>
    <property type="evidence" value="ECO:0007669"/>
    <property type="project" value="TreeGrafter"/>
</dbReference>
<feature type="domain" description="AMP-binding enzyme C-terminal" evidence="4">
    <location>
        <begin position="452"/>
        <end position="524"/>
    </location>
</feature>
<dbReference type="Gene3D" id="3.30.300.30">
    <property type="match status" value="1"/>
</dbReference>
<dbReference type="PANTHER" id="PTHR43201:SF5">
    <property type="entry name" value="MEDIUM-CHAIN ACYL-COA LIGASE ACSF2, MITOCHONDRIAL"/>
    <property type="match status" value="1"/>
</dbReference>
<evidence type="ECO:0000313" key="6">
    <source>
        <dbReference type="Proteomes" id="UP000549616"/>
    </source>
</evidence>
<evidence type="ECO:0000256" key="1">
    <source>
        <dbReference type="ARBA" id="ARBA00006432"/>
    </source>
</evidence>
<dbReference type="Pfam" id="PF13193">
    <property type="entry name" value="AMP-binding_C"/>
    <property type="match status" value="1"/>
</dbReference>
<dbReference type="EC" id="6.2.1.-" evidence="5"/>
<dbReference type="GO" id="GO:0006631">
    <property type="term" value="P:fatty acid metabolic process"/>
    <property type="evidence" value="ECO:0007669"/>
    <property type="project" value="TreeGrafter"/>
</dbReference>
<dbReference type="EMBL" id="JACCFK010000001">
    <property type="protein sequence ID" value="NYI88704.1"/>
    <property type="molecule type" value="Genomic_DNA"/>
</dbReference>
<evidence type="ECO:0000259" key="3">
    <source>
        <dbReference type="Pfam" id="PF00501"/>
    </source>
</evidence>
<dbReference type="Gene3D" id="3.40.50.12780">
    <property type="entry name" value="N-terminal domain of ligase-like"/>
    <property type="match status" value="1"/>
</dbReference>
<evidence type="ECO:0000256" key="2">
    <source>
        <dbReference type="ARBA" id="ARBA00022598"/>
    </source>
</evidence>
<organism evidence="5 6">
    <name type="scientific">Amycolatopsis endophytica</name>
    <dbReference type="NCBI Taxonomy" id="860233"/>
    <lineage>
        <taxon>Bacteria</taxon>
        <taxon>Bacillati</taxon>
        <taxon>Actinomycetota</taxon>
        <taxon>Actinomycetes</taxon>
        <taxon>Pseudonocardiales</taxon>
        <taxon>Pseudonocardiaceae</taxon>
        <taxon>Amycolatopsis</taxon>
    </lineage>
</organism>
<feature type="domain" description="AMP-dependent synthetase/ligase" evidence="3">
    <location>
        <begin position="20"/>
        <end position="401"/>
    </location>
</feature>
<dbReference type="PANTHER" id="PTHR43201">
    <property type="entry name" value="ACYL-COA SYNTHETASE"/>
    <property type="match status" value="1"/>
</dbReference>
<dbReference type="InterPro" id="IPR025110">
    <property type="entry name" value="AMP-bd_C"/>
</dbReference>
<name>A0A853B1J1_9PSEU</name>
<dbReference type="Pfam" id="PF00501">
    <property type="entry name" value="AMP-binding"/>
    <property type="match status" value="1"/>
</dbReference>
<keyword evidence="6" id="KW-1185">Reference proteome</keyword>
<dbReference type="InterPro" id="IPR042099">
    <property type="entry name" value="ANL_N_sf"/>
</dbReference>
<accession>A0A853B1J1</accession>
<comment type="caution">
    <text evidence="5">The sequence shown here is derived from an EMBL/GenBank/DDBJ whole genome shotgun (WGS) entry which is preliminary data.</text>
</comment>
<dbReference type="SUPFAM" id="SSF56801">
    <property type="entry name" value="Acetyl-CoA synthetase-like"/>
    <property type="match status" value="1"/>
</dbReference>
<sequence>MSDLDSDRKWIEATTLGDLLDRRAAEHPQRTALSFPGVELTFRELAERADHFARGLLTCGLRAGDTVGVLMSNCPDAIAVVFGAMKIGVVPVPVNARFKGYELGIVVRHSAMRLLVTHGPDGAGPDFPALLGETFPGQAGAGLAGTAVERVVVLGDPAPAPFLSEEEFAELAGRADPAEVRRRQELVRVRDTAIVMYTSGTSASPKGAMLSHEAITRYAAGLARTRFFLVPEDRVWTPLPLFHIGGLAFAFATVHAGCTYCHAGVFKPADALDDLERQRATVVLVGFETIWLPVVNQPDFAQRDLASIRAVMCVGVPERLRDMASRLPHATQVSCFGMTEASSFLALNHLTDSFDQRTGTGGHPLPGMECRVVDPATGADLPPGTEGELLFRGSNCFDGYFRDPELTASVFDEEGWFHTGDVATLDPEGRVTFVSRVKDMLKVGGENVSAVEVEDYLLRHPAVAIAQVVSAPDAHYVEVPAVYIQLAPGAAVTEQEIIDFCLGSIATFRVPRYVRFVTEWPMSGTKIKKYVLREWIAAELAEAGITEAPRLRPPALHSDVSPA</sequence>
<dbReference type="Proteomes" id="UP000549616">
    <property type="component" value="Unassembled WGS sequence"/>
</dbReference>
<comment type="similarity">
    <text evidence="1">Belongs to the ATP-dependent AMP-binding enzyme family.</text>
</comment>
<keyword evidence="2 5" id="KW-0436">Ligase</keyword>
<proteinExistence type="inferred from homology"/>
<evidence type="ECO:0000313" key="5">
    <source>
        <dbReference type="EMBL" id="NYI88704.1"/>
    </source>
</evidence>
<evidence type="ECO:0000259" key="4">
    <source>
        <dbReference type="Pfam" id="PF13193"/>
    </source>
</evidence>
<dbReference type="AlphaFoldDB" id="A0A853B1J1"/>
<dbReference type="InterPro" id="IPR045851">
    <property type="entry name" value="AMP-bd_C_sf"/>
</dbReference>